<feature type="domain" description="HTH lysR-type" evidence="5">
    <location>
        <begin position="1"/>
        <end position="58"/>
    </location>
</feature>
<evidence type="ECO:0000259" key="5">
    <source>
        <dbReference type="PROSITE" id="PS50931"/>
    </source>
</evidence>
<dbReference type="PANTHER" id="PTHR30126:SF39">
    <property type="entry name" value="HTH-TYPE TRANSCRIPTIONAL REGULATOR CYSL"/>
    <property type="match status" value="1"/>
</dbReference>
<dbReference type="InterPro" id="IPR005119">
    <property type="entry name" value="LysR_subst-bd"/>
</dbReference>
<keyword evidence="7" id="KW-1185">Reference proteome</keyword>
<name>A0ABS3W7K8_9BACL</name>
<dbReference type="RefSeq" id="WP_208847225.1">
    <property type="nucleotide sequence ID" value="NZ_JAGGDJ010000004.1"/>
</dbReference>
<dbReference type="PROSITE" id="PS50931">
    <property type="entry name" value="HTH_LYSR"/>
    <property type="match status" value="1"/>
</dbReference>
<evidence type="ECO:0000256" key="2">
    <source>
        <dbReference type="ARBA" id="ARBA00023015"/>
    </source>
</evidence>
<evidence type="ECO:0000256" key="3">
    <source>
        <dbReference type="ARBA" id="ARBA00023125"/>
    </source>
</evidence>
<dbReference type="Pfam" id="PF00126">
    <property type="entry name" value="HTH_1"/>
    <property type="match status" value="1"/>
</dbReference>
<dbReference type="InterPro" id="IPR000847">
    <property type="entry name" value="LysR_HTH_N"/>
</dbReference>
<evidence type="ECO:0000256" key="4">
    <source>
        <dbReference type="ARBA" id="ARBA00023163"/>
    </source>
</evidence>
<gene>
    <name evidence="6" type="ORF">I8J29_08665</name>
</gene>
<dbReference type="SUPFAM" id="SSF46785">
    <property type="entry name" value="Winged helix' DNA-binding domain"/>
    <property type="match status" value="1"/>
</dbReference>
<evidence type="ECO:0000256" key="1">
    <source>
        <dbReference type="ARBA" id="ARBA00009437"/>
    </source>
</evidence>
<dbReference type="SUPFAM" id="SSF53850">
    <property type="entry name" value="Periplasmic binding protein-like II"/>
    <property type="match status" value="1"/>
</dbReference>
<dbReference type="EMBL" id="JAGGDJ010000004">
    <property type="protein sequence ID" value="MBO7744263.1"/>
    <property type="molecule type" value="Genomic_DNA"/>
</dbReference>
<dbReference type="InterPro" id="IPR036390">
    <property type="entry name" value="WH_DNA-bd_sf"/>
</dbReference>
<keyword evidence="4" id="KW-0804">Transcription</keyword>
<proteinExistence type="inferred from homology"/>
<dbReference type="CDD" id="cd05466">
    <property type="entry name" value="PBP2_LTTR_substrate"/>
    <property type="match status" value="1"/>
</dbReference>
<evidence type="ECO:0000313" key="6">
    <source>
        <dbReference type="EMBL" id="MBO7744263.1"/>
    </source>
</evidence>
<organism evidence="6 7">
    <name type="scientific">Paenibacillus artemisiicola</name>
    <dbReference type="NCBI Taxonomy" id="1172618"/>
    <lineage>
        <taxon>Bacteria</taxon>
        <taxon>Bacillati</taxon>
        <taxon>Bacillota</taxon>
        <taxon>Bacilli</taxon>
        <taxon>Bacillales</taxon>
        <taxon>Paenibacillaceae</taxon>
        <taxon>Paenibacillus</taxon>
    </lineage>
</organism>
<comment type="similarity">
    <text evidence="1">Belongs to the LysR transcriptional regulatory family.</text>
</comment>
<dbReference type="Pfam" id="PF03466">
    <property type="entry name" value="LysR_substrate"/>
    <property type="match status" value="1"/>
</dbReference>
<dbReference type="InterPro" id="IPR036388">
    <property type="entry name" value="WH-like_DNA-bd_sf"/>
</dbReference>
<protein>
    <submittedName>
        <fullName evidence="6">LysR family transcriptional regulator</fullName>
    </submittedName>
</protein>
<dbReference type="Gene3D" id="1.10.10.10">
    <property type="entry name" value="Winged helix-like DNA-binding domain superfamily/Winged helix DNA-binding domain"/>
    <property type="match status" value="1"/>
</dbReference>
<dbReference type="PANTHER" id="PTHR30126">
    <property type="entry name" value="HTH-TYPE TRANSCRIPTIONAL REGULATOR"/>
    <property type="match status" value="1"/>
</dbReference>
<keyword evidence="3" id="KW-0238">DNA-binding</keyword>
<dbReference type="Gene3D" id="3.40.190.290">
    <property type="match status" value="1"/>
</dbReference>
<accession>A0ABS3W7K8</accession>
<keyword evidence="2" id="KW-0805">Transcription regulation</keyword>
<dbReference type="Proteomes" id="UP000670947">
    <property type="component" value="Unassembled WGS sequence"/>
</dbReference>
<reference evidence="6 7" key="1">
    <citation type="submission" date="2021-03" db="EMBL/GenBank/DDBJ databases">
        <title>Paenibacillus artemisicola MWE-103 whole genome sequence.</title>
        <authorList>
            <person name="Ham Y.J."/>
        </authorList>
    </citation>
    <scope>NUCLEOTIDE SEQUENCE [LARGE SCALE GENOMIC DNA]</scope>
    <source>
        <strain evidence="6 7">MWE-103</strain>
    </source>
</reference>
<comment type="caution">
    <text evidence="6">The sequence shown here is derived from an EMBL/GenBank/DDBJ whole genome shotgun (WGS) entry which is preliminary data.</text>
</comment>
<evidence type="ECO:0000313" key="7">
    <source>
        <dbReference type="Proteomes" id="UP000670947"/>
    </source>
</evidence>
<sequence length="299" mass="33043">MSILRLRILVLLGELKKVTAVADEIGVKQPTVSFHMRKLEEEWGVPLFEIKTGKVLLTEPGKMLYRYAVEINKLYKEAQSRFQSFREHGKHGFVIGSTDAASSLLFGRDWHVRAADAAPMRIQLRTGPHDALLEQLLTGAIDLLVSGGFSARGALSQLTYEDLGEERLLLFMGDRHPLADSASIPPYKLAGYRFVELADASLQEALRVWEQHEKLSLAFDWSTDRVDLALAAAENGGSLTVLPASAALRAAGTLQHVPLPGRPVTLQLTAAWRSDYWNLPLLQRIVGLLSRTTPKATTP</sequence>